<protein>
    <recommendedName>
        <fullName evidence="1">DUF7344 domain-containing protein</fullName>
    </recommendedName>
</protein>
<gene>
    <name evidence="2" type="ORF">KTS45_18775</name>
</gene>
<comment type="caution">
    <text evidence="2">The sequence shown here is derived from an EMBL/GenBank/DDBJ whole genome shotgun (WGS) entry which is preliminary data.</text>
</comment>
<organism evidence="2 3">
    <name type="scientific">Haloarcula limicola</name>
    <dbReference type="NCBI Taxonomy" id="1429915"/>
    <lineage>
        <taxon>Archaea</taxon>
        <taxon>Methanobacteriati</taxon>
        <taxon>Methanobacteriota</taxon>
        <taxon>Stenosarchaea group</taxon>
        <taxon>Halobacteria</taxon>
        <taxon>Halobacteriales</taxon>
        <taxon>Haloarculaceae</taxon>
        <taxon>Haloarcula</taxon>
    </lineage>
</organism>
<dbReference type="Proteomes" id="UP000766550">
    <property type="component" value="Unassembled WGS sequence"/>
</dbReference>
<dbReference type="InterPro" id="IPR055768">
    <property type="entry name" value="DUF7344"/>
</dbReference>
<reference evidence="2 3" key="1">
    <citation type="submission" date="2021-06" db="EMBL/GenBank/DDBJ databases">
        <title>New haloarchaea isolates fom saline soil.</title>
        <authorList>
            <person name="Duran-Viseras A."/>
            <person name="Sanchez-Porro C.S."/>
            <person name="Ventosa A."/>
        </authorList>
    </citation>
    <scope>NUCLEOTIDE SEQUENCE [LARGE SCALE GENOMIC DNA]</scope>
    <source>
        <strain evidence="2 3">JCM 183640</strain>
    </source>
</reference>
<dbReference type="EMBL" id="JAHQXF010000004">
    <property type="protein sequence ID" value="MBV0926255.1"/>
    <property type="molecule type" value="Genomic_DNA"/>
</dbReference>
<evidence type="ECO:0000259" key="1">
    <source>
        <dbReference type="Pfam" id="PF24035"/>
    </source>
</evidence>
<name>A0A8J7Y7Z8_9EURY</name>
<evidence type="ECO:0000313" key="2">
    <source>
        <dbReference type="EMBL" id="MBV0926255.1"/>
    </source>
</evidence>
<dbReference type="RefSeq" id="WP_162319370.1">
    <property type="nucleotide sequence ID" value="NZ_JAHQXF010000004.1"/>
</dbReference>
<proteinExistence type="predicted"/>
<accession>A0A8J7Y7Z8</accession>
<dbReference type="AlphaFoldDB" id="A0A8J7Y7Z8"/>
<sequence length="104" mass="11597">MSQSTPQGTSAYPALEQLSNSEYYEILSSDRRRTTLKVLTEQTTPVELEALAAAVATRENDTDTATEERIKQVAVTLHHLHLPKMDDFGVVEYDANTNRVESCP</sequence>
<keyword evidence="3" id="KW-1185">Reference proteome</keyword>
<dbReference type="Pfam" id="PF24035">
    <property type="entry name" value="DUF7344"/>
    <property type="match status" value="1"/>
</dbReference>
<evidence type="ECO:0000313" key="3">
    <source>
        <dbReference type="Proteomes" id="UP000766550"/>
    </source>
</evidence>
<dbReference type="OrthoDB" id="177799at2157"/>
<feature type="domain" description="DUF7344" evidence="1">
    <location>
        <begin position="24"/>
        <end position="101"/>
    </location>
</feature>